<dbReference type="InterPro" id="IPR007197">
    <property type="entry name" value="rSAM"/>
</dbReference>
<evidence type="ECO:0000256" key="5">
    <source>
        <dbReference type="ARBA" id="ARBA00023004"/>
    </source>
</evidence>
<dbReference type="InterPro" id="IPR023867">
    <property type="entry name" value="Sulphatase_maturase_rSAM"/>
</dbReference>
<dbReference type="SFLD" id="SFLDG01384">
    <property type="entry name" value="thioether_bond_formation_requi"/>
    <property type="match status" value="1"/>
</dbReference>
<proteinExistence type="inferred from homology"/>
<evidence type="ECO:0000256" key="7">
    <source>
        <dbReference type="ARBA" id="ARBA00023601"/>
    </source>
</evidence>
<organism evidence="9 10">
    <name type="scientific">Vibrio astriarenae</name>
    <dbReference type="NCBI Taxonomy" id="1481923"/>
    <lineage>
        <taxon>Bacteria</taxon>
        <taxon>Pseudomonadati</taxon>
        <taxon>Pseudomonadota</taxon>
        <taxon>Gammaproteobacteria</taxon>
        <taxon>Vibrionales</taxon>
        <taxon>Vibrionaceae</taxon>
        <taxon>Vibrio</taxon>
    </lineage>
</organism>
<dbReference type="PANTHER" id="PTHR43273">
    <property type="entry name" value="ANAEROBIC SULFATASE-MATURATING ENZYME HOMOLOG ASLB-RELATED"/>
    <property type="match status" value="1"/>
</dbReference>
<keyword evidence="3" id="KW-0949">S-adenosyl-L-methionine</keyword>
<dbReference type="SUPFAM" id="SSF103642">
    <property type="entry name" value="Sec-C motif"/>
    <property type="match status" value="1"/>
</dbReference>
<dbReference type="Gene3D" id="3.20.20.70">
    <property type="entry name" value="Aldolase class I"/>
    <property type="match status" value="1"/>
</dbReference>
<dbReference type="PROSITE" id="PS51918">
    <property type="entry name" value="RADICAL_SAM"/>
    <property type="match status" value="1"/>
</dbReference>
<gene>
    <name evidence="9" type="ORF">GT360_18155</name>
</gene>
<protein>
    <submittedName>
        <fullName evidence="9">Anaerobic sulfatase maturase</fullName>
    </submittedName>
</protein>
<dbReference type="InterPro" id="IPR004027">
    <property type="entry name" value="SEC_C_motif"/>
</dbReference>
<evidence type="ECO:0000313" key="10">
    <source>
        <dbReference type="Proteomes" id="UP000464262"/>
    </source>
</evidence>
<dbReference type="Pfam" id="PF02810">
    <property type="entry name" value="SEC-C"/>
    <property type="match status" value="1"/>
</dbReference>
<evidence type="ECO:0000256" key="2">
    <source>
        <dbReference type="ARBA" id="ARBA00022485"/>
    </source>
</evidence>
<dbReference type="SUPFAM" id="SSF102114">
    <property type="entry name" value="Radical SAM enzymes"/>
    <property type="match status" value="1"/>
</dbReference>
<comment type="similarity">
    <text evidence="7">Belongs to the radical SAM superfamily. Anaerobic sulfatase-maturating enzyme family.</text>
</comment>
<comment type="cofactor">
    <cofactor evidence="1">
        <name>[4Fe-4S] cluster</name>
        <dbReference type="ChEBI" id="CHEBI:49883"/>
    </cofactor>
</comment>
<dbReference type="InterPro" id="IPR058240">
    <property type="entry name" value="rSAM_sf"/>
</dbReference>
<evidence type="ECO:0000256" key="6">
    <source>
        <dbReference type="ARBA" id="ARBA00023014"/>
    </source>
</evidence>
<dbReference type="Pfam" id="PF13186">
    <property type="entry name" value="SPASM"/>
    <property type="match status" value="1"/>
</dbReference>
<keyword evidence="10" id="KW-1185">Reference proteome</keyword>
<keyword evidence="5" id="KW-0408">Iron</keyword>
<reference evidence="9 10" key="1">
    <citation type="submission" date="2020-01" db="EMBL/GenBank/DDBJ databases">
        <title>Whole genome and functional gene identification of agarase of Vibrio HN897.</title>
        <authorList>
            <person name="Liu Y."/>
            <person name="Zhao Z."/>
        </authorList>
    </citation>
    <scope>NUCLEOTIDE SEQUENCE [LARGE SCALE GENOMIC DNA]</scope>
    <source>
        <strain evidence="9 10">HN897</strain>
    </source>
</reference>
<evidence type="ECO:0000259" key="8">
    <source>
        <dbReference type="PROSITE" id="PS51918"/>
    </source>
</evidence>
<keyword evidence="4" id="KW-0479">Metal-binding</keyword>
<accession>A0A7Z2YFF6</accession>
<dbReference type="InterPro" id="IPR047207">
    <property type="entry name" value="SPASM_anSME"/>
</dbReference>
<sequence>MNSITNCHVMAKPSGSVCNIDCEYCFYLEKEKLYPERQKNWRMNEETLEVFIQQYIEAQSGENVQFAWQGGEPTLLGIDFYKKVIELCEKYGSHKTISHAFQTNGIVINDEWCELFKNNNFLIGVSIDGPEDLHDAYRTNTSGRGTHDKVLKAIKLLKQHNVEFNTLTVVNDKNVKHPLRTYQYLKSIGSNFIQFIPLVEREASDINNDDTWLVNPDEKHGKVTKWSVKPKEYGQFLNKIFDYWVKNDVGQIFVQQFDATLSTWVGQPSPICVFAPRCGHAFAIEANGDLYQCDHYVYPEYKLGNIHSTDITTMNNSAEAIEFGMNKSQLLNSKCQSCRYRFACHGGCPKHRFLPGPTGKLDHNFLCEGYYRFFDHSQHAMAFMAKLIKNGQSPALIMNYQTEQQPNQKVSRNALCPCGSGNKYKRCCA</sequence>
<dbReference type="GO" id="GO:0016491">
    <property type="term" value="F:oxidoreductase activity"/>
    <property type="evidence" value="ECO:0007669"/>
    <property type="project" value="InterPro"/>
</dbReference>
<evidence type="ECO:0000256" key="4">
    <source>
        <dbReference type="ARBA" id="ARBA00022723"/>
    </source>
</evidence>
<keyword evidence="2" id="KW-0004">4Fe-4S</keyword>
<dbReference type="InterPro" id="IPR013785">
    <property type="entry name" value="Aldolase_TIM"/>
</dbReference>
<dbReference type="Pfam" id="PF04055">
    <property type="entry name" value="Radical_SAM"/>
    <property type="match status" value="1"/>
</dbReference>
<dbReference type="InterPro" id="IPR034491">
    <property type="entry name" value="Anaerob_Ser_sulfatase-maturase"/>
</dbReference>
<dbReference type="NCBIfam" id="TIGR04085">
    <property type="entry name" value="rSAM_more_4Fe4S"/>
    <property type="match status" value="1"/>
</dbReference>
<evidence type="ECO:0000256" key="1">
    <source>
        <dbReference type="ARBA" id="ARBA00001966"/>
    </source>
</evidence>
<dbReference type="SFLD" id="SFLDG01386">
    <property type="entry name" value="main_SPASM_domain-containing"/>
    <property type="match status" value="1"/>
</dbReference>
<dbReference type="CDD" id="cd21120">
    <property type="entry name" value="SPASM_anSME"/>
    <property type="match status" value="1"/>
</dbReference>
<keyword evidence="6" id="KW-0411">Iron-sulfur</keyword>
<dbReference type="EMBL" id="CP047476">
    <property type="protein sequence ID" value="QIA65462.1"/>
    <property type="molecule type" value="Genomic_DNA"/>
</dbReference>
<dbReference type="Proteomes" id="UP000464262">
    <property type="component" value="Chromosome 2"/>
</dbReference>
<dbReference type="SFLD" id="SFLDG01072">
    <property type="entry name" value="dehydrogenase_like"/>
    <property type="match status" value="1"/>
</dbReference>
<evidence type="ECO:0000256" key="3">
    <source>
        <dbReference type="ARBA" id="ARBA00022691"/>
    </source>
</evidence>
<evidence type="ECO:0000313" key="9">
    <source>
        <dbReference type="EMBL" id="QIA65462.1"/>
    </source>
</evidence>
<dbReference type="AlphaFoldDB" id="A0A7Z2YFF6"/>
<dbReference type="CDD" id="cd01335">
    <property type="entry name" value="Radical_SAM"/>
    <property type="match status" value="1"/>
</dbReference>
<dbReference type="GO" id="GO:0051539">
    <property type="term" value="F:4 iron, 4 sulfur cluster binding"/>
    <property type="evidence" value="ECO:0007669"/>
    <property type="project" value="UniProtKB-KW"/>
</dbReference>
<name>A0A7Z2YFF6_9VIBR</name>
<dbReference type="GO" id="GO:0046872">
    <property type="term" value="F:metal ion binding"/>
    <property type="evidence" value="ECO:0007669"/>
    <property type="project" value="UniProtKB-KW"/>
</dbReference>
<dbReference type="SFLD" id="SFLDS00029">
    <property type="entry name" value="Radical_SAM"/>
    <property type="match status" value="1"/>
</dbReference>
<dbReference type="InterPro" id="IPR023885">
    <property type="entry name" value="4Fe4S-binding_SPASM_dom"/>
</dbReference>
<dbReference type="RefSeq" id="WP_164650362.1">
    <property type="nucleotide sequence ID" value="NZ_CP047476.1"/>
</dbReference>
<feature type="domain" description="Radical SAM core" evidence="8">
    <location>
        <begin position="1"/>
        <end position="246"/>
    </location>
</feature>
<dbReference type="NCBIfam" id="TIGR03942">
    <property type="entry name" value="sulfatase_rSAM"/>
    <property type="match status" value="1"/>
</dbReference>
<dbReference type="PANTHER" id="PTHR43273:SF3">
    <property type="entry name" value="ANAEROBIC SULFATASE-MATURATING ENZYME HOMOLOG ASLB-RELATED"/>
    <property type="match status" value="1"/>
</dbReference>
<dbReference type="KEGG" id="vas:GT360_18155"/>
<dbReference type="SFLD" id="SFLDG01067">
    <property type="entry name" value="SPASM/twitch_domain_containing"/>
    <property type="match status" value="1"/>
</dbReference>
<dbReference type="SFLD" id="SFLDF00285">
    <property type="entry name" value="anaerobic_Ser-type_sulfatase-m"/>
    <property type="match status" value="1"/>
</dbReference>